<accession>A0A1G4IGF4</accession>
<sequence>MLRTSIIVRWVPKYFKRSIQAPQRQRRGGPTIEATCGRDNKSYPSADARRETVSGHAKKQKARDATVMASKQRVPHPKAFSPHRTPEVRALAEKATTILRCFDQQKLEGQVFSRGIGPDCHSSGLSPSALTKDHCEDAQLRRSKGSLCFMGKTEVLAVLKAVLPPPPLNNAASLSHGDCQRLSEPCGSTRSLLVAIPDDEAANVHGYLRRIRGKAEDKEGDITSIDSAAGGTTLAASMSLRDVTIFLQLYEAVESEDGALLLQLMGVLRRIVFSGHGCEFNEGSPKDTVGVVSQLLVVLSSLGLAEEHVLQRLVSSTGPFLTTPLILNSKESNLIQLLVALHRFGFHHEKCYTACVRALQTAAHRDPLNSFIRHALLKRGSKEPAQLSKGGIRIPRCLNGLTVSDLLEALSGMALSLHRQKVVVDLLLATIVAIVLNEELAMTNKPHLRNPENIVTTADEHAFMQDWISARALQVQRAAKVSEQMELPHPVIPQLFERLAVRYRGLIVDGGDGDISPENVGFYDAVTADLIKVSRSK</sequence>
<reference evidence="2" key="1">
    <citation type="submission" date="2016-09" db="EMBL/GenBank/DDBJ databases">
        <authorList>
            <person name="Hebert L."/>
            <person name="Moumen B."/>
        </authorList>
    </citation>
    <scope>NUCLEOTIDE SEQUENCE [LARGE SCALE GENOMIC DNA]</scope>
    <source>
        <strain evidence="2">OVI</strain>
    </source>
</reference>
<dbReference type="RefSeq" id="XP_067081955.1">
    <property type="nucleotide sequence ID" value="XM_067225854.1"/>
</dbReference>
<evidence type="ECO:0000313" key="2">
    <source>
        <dbReference type="EMBL" id="SCU71274.1"/>
    </source>
</evidence>
<keyword evidence="3" id="KW-1185">Reference proteome</keyword>
<dbReference type="VEuPathDB" id="TriTrypDB:TEOVI_000285500"/>
<dbReference type="EMBL" id="CZPT02001617">
    <property type="protein sequence ID" value="SCU71274.1"/>
    <property type="molecule type" value="Genomic_DNA"/>
</dbReference>
<dbReference type="GeneID" id="92376795"/>
<feature type="region of interest" description="Disordered" evidence="1">
    <location>
        <begin position="21"/>
        <end position="85"/>
    </location>
</feature>
<dbReference type="Proteomes" id="UP000195570">
    <property type="component" value="Unassembled WGS sequence"/>
</dbReference>
<evidence type="ECO:0000256" key="1">
    <source>
        <dbReference type="SAM" id="MobiDB-lite"/>
    </source>
</evidence>
<dbReference type="AlphaFoldDB" id="A0A1G4IGF4"/>
<evidence type="ECO:0000313" key="3">
    <source>
        <dbReference type="Proteomes" id="UP000195570"/>
    </source>
</evidence>
<gene>
    <name evidence="2" type="ORF">TEOVI_000285500</name>
</gene>
<proteinExistence type="predicted"/>
<organism evidence="2 3">
    <name type="scientific">Trypanosoma equiperdum</name>
    <dbReference type="NCBI Taxonomy" id="5694"/>
    <lineage>
        <taxon>Eukaryota</taxon>
        <taxon>Discoba</taxon>
        <taxon>Euglenozoa</taxon>
        <taxon>Kinetoplastea</taxon>
        <taxon>Metakinetoplastina</taxon>
        <taxon>Trypanosomatida</taxon>
        <taxon>Trypanosomatidae</taxon>
        <taxon>Trypanosoma</taxon>
    </lineage>
</organism>
<name>A0A1G4IGF4_TRYEQ</name>
<comment type="caution">
    <text evidence="2">The sequence shown here is derived from an EMBL/GenBank/DDBJ whole genome shotgun (WGS) entry which is preliminary data.</text>
</comment>
<protein>
    <submittedName>
        <fullName evidence="2">Uncharacterized protein</fullName>
    </submittedName>
</protein>
<feature type="compositionally biased region" description="Basic and acidic residues" evidence="1">
    <location>
        <begin position="36"/>
        <end position="53"/>
    </location>
</feature>